<sequence>MGNSIALLRRVRAVWVVLANGIVLAIRWMRYVSGRRGVRMLHHAVLQYRSQATANRQPGRAAMAHMQTAQVSLPQSGERRCDDGRVIKVPELFGQDGGVLPIPNLS</sequence>
<feature type="transmembrane region" description="Helical" evidence="1">
    <location>
        <begin position="12"/>
        <end position="29"/>
    </location>
</feature>
<evidence type="ECO:0000256" key="1">
    <source>
        <dbReference type="SAM" id="Phobius"/>
    </source>
</evidence>
<dbReference type="EMBL" id="AP024959">
    <property type="protein sequence ID" value="BCZ85362.1"/>
    <property type="molecule type" value="Genomic_DNA"/>
</dbReference>
<keyword evidence="3" id="KW-1185">Reference proteome</keyword>
<evidence type="ECO:0000313" key="3">
    <source>
        <dbReference type="Proteomes" id="UP001319874"/>
    </source>
</evidence>
<gene>
    <name evidence="2" type="ORF">PTKU64_90370</name>
</gene>
<organism evidence="2 3">
    <name type="scientific">Paraburkholderia terrae</name>
    <dbReference type="NCBI Taxonomy" id="311230"/>
    <lineage>
        <taxon>Bacteria</taxon>
        <taxon>Pseudomonadati</taxon>
        <taxon>Pseudomonadota</taxon>
        <taxon>Betaproteobacteria</taxon>
        <taxon>Burkholderiales</taxon>
        <taxon>Burkholderiaceae</taxon>
        <taxon>Paraburkholderia</taxon>
    </lineage>
</organism>
<keyword evidence="1" id="KW-1133">Transmembrane helix</keyword>
<reference evidence="2 3" key="1">
    <citation type="journal article" date="2022" name="Front. Microbiol.">
        <title>Identification and characterization of a novel class of self-sufficient cytochrome P450 hydroxylase involved in cyclohexanecarboxylate degradation in Paraburkholderia terrae strain KU-64.</title>
        <authorList>
            <person name="Yamamoto T."/>
            <person name="Hasegawa Y."/>
            <person name="Iwaki H."/>
        </authorList>
    </citation>
    <scope>NUCLEOTIDE SEQUENCE [LARGE SCALE GENOMIC DNA]</scope>
    <source>
        <strain evidence="2 3">KU-64</strain>
    </source>
</reference>
<protein>
    <recommendedName>
        <fullName evidence="4">Secreted protein</fullName>
    </recommendedName>
</protein>
<keyword evidence="1" id="KW-0472">Membrane</keyword>
<evidence type="ECO:0000313" key="2">
    <source>
        <dbReference type="EMBL" id="BCZ85362.1"/>
    </source>
</evidence>
<evidence type="ECO:0008006" key="4">
    <source>
        <dbReference type="Google" id="ProtNLM"/>
    </source>
</evidence>
<proteinExistence type="predicted"/>
<keyword evidence="1" id="KW-0812">Transmembrane</keyword>
<geneLocation type="plasmid" evidence="2 3">
    <name>pPT365</name>
</geneLocation>
<accession>A0ABM7U293</accession>
<keyword evidence="2" id="KW-0614">Plasmid</keyword>
<dbReference type="Proteomes" id="UP001319874">
    <property type="component" value="Plasmid pPT365"/>
</dbReference>
<name>A0ABM7U293_9BURK</name>